<dbReference type="AlphaFoldDB" id="A0A0H5QHX1"/>
<dbReference type="InterPro" id="IPR015943">
    <property type="entry name" value="WD40/YVTN_repeat-like_dom_sf"/>
</dbReference>
<dbReference type="PANTHER" id="PTHR15496:SF2">
    <property type="entry name" value="GENERAL TRANSCRIPTION FACTOR 3C POLYPEPTIDE 4"/>
    <property type="match status" value="1"/>
</dbReference>
<feature type="domain" description="Transcription factor IIIC putative zinc-finger" evidence="1">
    <location>
        <begin position="689"/>
        <end position="740"/>
    </location>
</feature>
<dbReference type="Pfam" id="PF12660">
    <property type="entry name" value="zf-TFIIIC"/>
    <property type="match status" value="1"/>
</dbReference>
<dbReference type="EMBL" id="HACM01000804">
    <property type="protein sequence ID" value="CRZ01246.1"/>
    <property type="molecule type" value="Transcribed_RNA"/>
</dbReference>
<dbReference type="Gene3D" id="2.130.10.10">
    <property type="entry name" value="YVTN repeat-like/Quinoprotein amine dehydrogenase"/>
    <property type="match status" value="1"/>
</dbReference>
<name>A0A0H5QHX1_9EUKA</name>
<organism evidence="2">
    <name type="scientific">Spongospora subterranea</name>
    <dbReference type="NCBI Taxonomy" id="70186"/>
    <lineage>
        <taxon>Eukaryota</taxon>
        <taxon>Sar</taxon>
        <taxon>Rhizaria</taxon>
        <taxon>Endomyxa</taxon>
        <taxon>Phytomyxea</taxon>
        <taxon>Plasmodiophorida</taxon>
        <taxon>Plasmodiophoridae</taxon>
        <taxon>Spongospora</taxon>
    </lineage>
</organism>
<dbReference type="SUPFAM" id="SSF50978">
    <property type="entry name" value="WD40 repeat-like"/>
    <property type="match status" value="1"/>
</dbReference>
<dbReference type="GO" id="GO:0006384">
    <property type="term" value="P:transcription initiation at RNA polymerase III promoter"/>
    <property type="evidence" value="ECO:0007669"/>
    <property type="project" value="InterPro"/>
</dbReference>
<proteinExistence type="predicted"/>
<sequence>DDFIIQNRSAIAGTHSLGEIFVMDPKPLNSVVNPFGFNSAAVFSLPSTSPFSLQPHPPSVLDCLLDTDPAPLHDSSADEFYEALALPPQKRSDTPDVQSSALASGIIPCATAGYIPVGTVFGRPLLHDAVQWSADDKIAVLGALEVEIIDIVPPNESRSLSPGVAHIEILPLPNTSSALPMPVSVISARWSPTQCSPVFGCLLSIVLSDGSLLVYSESAILTSSWVSCPLPTQVLSKKYTASDWSRSFIENRAYLGAATASGQVFFLVASKVMRHGDDPILTQVSNSLTVPDKSKITIMRISHESDGAMLLAVATVQFAIHIYRSNAMSDTCVSLELIHTIIGPSPVAAIRKMEFSAPCSSSVKLAYNFGSSIGITEYGTAVSSTQLTLHGHLGSITGLAWSRDGAVITCSCSTMHIKTWKHDSFSNLIVPLNDTFSPITQSASLATSELIDYCDDDEHSNIHLQGHFGIGSSPDLTMAAVVIPILTTTMPGRSGKASSKPDLLFSIYAYPISSDLGYIADATCSSLCLYPNNVQQCINVCHSLGECITLAEEYESQFSVSGLQSLLALDERSVELASLLRAANIVRWSLMKAVVPSGKNQLHRDAIAQNLDLLVRVHVLRILTLFTSHIRSWQQQSQTSCCNSWATTVILIRRWVMFQNDRDFYGLSQNALEAMEVVITTDSSLPSIADLAEFCPLCCSEVPLTNLLNARCINGHFLKRCRLTLQILPLELSRRCLICAGSCSFPQESDNWSTLHPLGPLVCPLCFTHLD</sequence>
<dbReference type="EMBL" id="HACM01000805">
    <property type="protein sequence ID" value="CRZ01247.1"/>
    <property type="molecule type" value="Transcribed_RNA"/>
</dbReference>
<evidence type="ECO:0000313" key="2">
    <source>
        <dbReference type="EMBL" id="CRZ01247.1"/>
    </source>
</evidence>
<evidence type="ECO:0000259" key="1">
    <source>
        <dbReference type="Pfam" id="PF12660"/>
    </source>
</evidence>
<dbReference type="GO" id="GO:0004402">
    <property type="term" value="F:histone acetyltransferase activity"/>
    <property type="evidence" value="ECO:0007669"/>
    <property type="project" value="InterPro"/>
</dbReference>
<reference evidence="2" key="1">
    <citation type="submission" date="2015-04" db="EMBL/GenBank/DDBJ databases">
        <title>The genome sequence of the plant pathogenic Rhizarian Plasmodiophora brassicae reveals insights in its biotrophic life cycle and the origin of chitin synthesis.</title>
        <authorList>
            <person name="Schwelm A."/>
            <person name="Fogelqvist J."/>
            <person name="Knaust A."/>
            <person name="Julke S."/>
            <person name="Lilja T."/>
            <person name="Dhandapani V."/>
            <person name="Bonilla-Rosso G."/>
            <person name="Karlsson M."/>
            <person name="Shevchenko A."/>
            <person name="Choi S.R."/>
            <person name="Kim H.G."/>
            <person name="Park J.Y."/>
            <person name="Lim Y.P."/>
            <person name="Ludwig-Muller J."/>
            <person name="Dixelius C."/>
        </authorList>
    </citation>
    <scope>NUCLEOTIDE SEQUENCE</scope>
    <source>
        <tissue evidence="2">Potato root galls</tissue>
    </source>
</reference>
<dbReference type="InterPro" id="IPR044230">
    <property type="entry name" value="GTF3C4"/>
</dbReference>
<accession>A0A0H5QHX1</accession>
<dbReference type="PANTHER" id="PTHR15496">
    <property type="entry name" value="GENERAL TRANSCRIPTION FACTOR 3C POLYPEPTIDE 4 FAMILY"/>
    <property type="match status" value="1"/>
</dbReference>
<protein>
    <recommendedName>
        <fullName evidence="1">Transcription factor IIIC putative zinc-finger domain-containing protein</fullName>
    </recommendedName>
</protein>
<dbReference type="InterPro" id="IPR036322">
    <property type="entry name" value="WD40_repeat_dom_sf"/>
</dbReference>
<dbReference type="InterPro" id="IPR024764">
    <property type="entry name" value="TFIIIC_Znf"/>
</dbReference>
<feature type="non-terminal residue" evidence="2">
    <location>
        <position position="1"/>
    </location>
</feature>
<dbReference type="GO" id="GO:0000127">
    <property type="term" value="C:transcription factor TFIIIC complex"/>
    <property type="evidence" value="ECO:0007669"/>
    <property type="project" value="InterPro"/>
</dbReference>